<reference evidence="10 11" key="1">
    <citation type="submission" date="2019-08" db="EMBL/GenBank/DDBJ databases">
        <title>Deep-cultivation of Planctomycetes and their phenomic and genomic characterization uncovers novel biology.</title>
        <authorList>
            <person name="Wiegand S."/>
            <person name="Jogler M."/>
            <person name="Boedeker C."/>
            <person name="Pinto D."/>
            <person name="Vollmers J."/>
            <person name="Rivas-Marin E."/>
            <person name="Kohn T."/>
            <person name="Peeters S.H."/>
            <person name="Heuer A."/>
            <person name="Rast P."/>
            <person name="Oberbeckmann S."/>
            <person name="Bunk B."/>
            <person name="Jeske O."/>
            <person name="Meyerdierks A."/>
            <person name="Storesund J.E."/>
            <person name="Kallscheuer N."/>
            <person name="Luecker S."/>
            <person name="Lage O.M."/>
            <person name="Pohl T."/>
            <person name="Merkel B.J."/>
            <person name="Hornburger P."/>
            <person name="Mueller R.-W."/>
            <person name="Bruemmer F."/>
            <person name="Labrenz M."/>
            <person name="Spormann A.M."/>
            <person name="Op den Camp H."/>
            <person name="Overmann J."/>
            <person name="Amann R."/>
            <person name="Jetten M.S.M."/>
            <person name="Mascher T."/>
            <person name="Medema M.H."/>
            <person name="Devos D.P."/>
            <person name="Kaster A.-K."/>
            <person name="Ovreas L."/>
            <person name="Rohde M."/>
            <person name="Galperin M.Y."/>
            <person name="Jogler C."/>
        </authorList>
    </citation>
    <scope>NUCLEOTIDE SEQUENCE [LARGE SCALE GENOMIC DNA]</scope>
    <source>
        <strain evidence="10 11">OJF2</strain>
    </source>
</reference>
<keyword evidence="7 9" id="KW-0472">Membrane</keyword>
<evidence type="ECO:0000313" key="11">
    <source>
        <dbReference type="Proteomes" id="UP000324233"/>
    </source>
</evidence>
<dbReference type="GO" id="GO:0042910">
    <property type="term" value="F:xenobiotic transmembrane transporter activity"/>
    <property type="evidence" value="ECO:0007669"/>
    <property type="project" value="TreeGrafter"/>
</dbReference>
<sequence>MISHFFIDRPIFATVLSVLITLAGGLALLALPIAQYPPITPPTVQVSINYPGASAQVVADTVAAPIEQQVNGVENMLYMSSRMGNDGSYTLTVTFDLGTDLNTALVMVQNRVSLAMPLLPNSVQNQGITIKKKTPDILMVMAISSPDGRYDDIYLSNYAMVNLRDELLRVPGVSDINFVGQRDYSIRAWLDPQKLAARDMTAMDVAAAVRQQNLAAAPGQIGQPPITRGQAWQLPMDTLGRLSTPEQFGEIIVRAETASPISGPAEGSAAMGTTATMPRPGPSSSGSSGAMSAEDQAPSLLSQILGGTLPGMSSVDASRTNPPVSVTSGTTGTLSVFTPAGATGLTGTTSVFSGASSTGGGGTTQAGASTGAGGTTGGGATGTTVQPGQGEGDELSAASGRRVGSALGSGQAHGGSTISGPRRPTDAIVRLRDVARVELGAQNYNQSCIFDGRQAVGLAIYQLPGTNALDVADAVKLRMRQLSSRFPEGVEYAIPYDTTPFIRESVEEVVRTLFEAVVLVAIVVLAFLQNWRAVLIPLAAVPVAIIGTFSVMAALRFSLNNISLFGLVLAIGIVVDDAIVVVENVERWLEEGLAPRDAARKAMDEVTGPVVAVALVLCAVFVPCAFISGITGQFFRQFAVTIAVSTVISAFNSLTLSPALAAILLKPRHAKPDILTRALNLTLGWFFRLFNGAFNRTTSAYAGVIGRLLRGSLIVGLVYAGLLFLTYRVFGSAPTGFVPEQDQGRLIVNVQLPDSASLEWTQRVMAEVSRITLETPGVAHAIAISGISFVQSANSSNFGSMFVILKPFDERQSPALRDTAIMARLRREWRRQLKDAQVVVFGAPAIPGLSVAGGFRLMIEDKAGMGAANLQQRTDALTASVARIPGLTGVSTQFRSNTPQYFMDIDRTKVQALGIPLDDVNQTLQIYLGSLYVNSFNAFGRYWQVNLQSEGTYRDRAEKINLLEVRNRWGGMVPMGTLAKVREIGGPVFLTRYNLAVAAPITGNILPQMSSGAAIEQIEARAGAELPRSMLTEWTELMFMQIRAGNTAIYVFAFAVACVFLALAALYESWSLPLAVILVVPLCLLCSVVGVLYAGSSVNIFVQIGLVVLVGLACKNAILIVEFARELRQQGRPVHEATVEASRLRLRPILMTSFAFILGVVPLVTAHGAGAEMRRSLGTAVFSGMLGVTLFGIFLTPVFFDVIQGMSESRLFDARRVRWVGSLAIAAALGAALGWLVTRVRPESPHWLPWAAAPAAIFLAALAVGRLDARRAREAEAGEAGRAEGHHDPDDTQPPGGASA</sequence>
<feature type="region of interest" description="Disordered" evidence="8">
    <location>
        <begin position="258"/>
        <end position="336"/>
    </location>
</feature>
<dbReference type="Pfam" id="PF00873">
    <property type="entry name" value="ACR_tran"/>
    <property type="match status" value="2"/>
</dbReference>
<evidence type="ECO:0000256" key="7">
    <source>
        <dbReference type="ARBA" id="ARBA00023136"/>
    </source>
</evidence>
<dbReference type="Gene3D" id="3.30.70.1440">
    <property type="entry name" value="Multidrug efflux transporter AcrB pore domain"/>
    <property type="match status" value="1"/>
</dbReference>
<dbReference type="SUPFAM" id="SSF82693">
    <property type="entry name" value="Multidrug efflux transporter AcrB pore domain, PN1, PN2, PC1 and PC2 subdomains"/>
    <property type="match status" value="4"/>
</dbReference>
<feature type="compositionally biased region" description="Gly residues" evidence="8">
    <location>
        <begin position="357"/>
        <end position="381"/>
    </location>
</feature>
<dbReference type="Gene3D" id="1.20.1640.10">
    <property type="entry name" value="Multidrug efflux transporter AcrB transmembrane domain"/>
    <property type="match status" value="3"/>
</dbReference>
<feature type="compositionally biased region" description="Low complexity" evidence="8">
    <location>
        <begin position="322"/>
        <end position="336"/>
    </location>
</feature>
<dbReference type="PANTHER" id="PTHR32063:SF11">
    <property type="entry name" value="CATION OR DRUG EFFLUX SYSTEM PROTEIN"/>
    <property type="match status" value="1"/>
</dbReference>
<evidence type="ECO:0000256" key="4">
    <source>
        <dbReference type="ARBA" id="ARBA00022519"/>
    </source>
</evidence>
<evidence type="ECO:0000256" key="8">
    <source>
        <dbReference type="SAM" id="MobiDB-lite"/>
    </source>
</evidence>
<dbReference type="InterPro" id="IPR001036">
    <property type="entry name" value="Acrflvin-R"/>
</dbReference>
<keyword evidence="2" id="KW-0813">Transport</keyword>
<protein>
    <submittedName>
        <fullName evidence="10">Efflux pump membrane transporter BepE</fullName>
    </submittedName>
</protein>
<keyword evidence="3" id="KW-1003">Cell membrane</keyword>
<dbReference type="GO" id="GO:0005886">
    <property type="term" value="C:plasma membrane"/>
    <property type="evidence" value="ECO:0007669"/>
    <property type="project" value="UniProtKB-SubCell"/>
</dbReference>
<dbReference type="KEGG" id="agv:OJF2_68050"/>
<feature type="transmembrane region" description="Helical" evidence="9">
    <location>
        <begin position="12"/>
        <end position="34"/>
    </location>
</feature>
<dbReference type="RefSeq" id="WP_148597672.1">
    <property type="nucleotide sequence ID" value="NZ_CP042997.1"/>
</dbReference>
<feature type="transmembrane region" description="Helical" evidence="9">
    <location>
        <begin position="708"/>
        <end position="730"/>
    </location>
</feature>
<evidence type="ECO:0000313" key="10">
    <source>
        <dbReference type="EMBL" id="QEH38207.1"/>
    </source>
</evidence>
<dbReference type="Gene3D" id="3.30.2090.10">
    <property type="entry name" value="Multidrug efflux transporter AcrB TolC docking domain, DN and DC subdomains"/>
    <property type="match status" value="3"/>
</dbReference>
<feature type="region of interest" description="Disordered" evidence="8">
    <location>
        <begin position="1274"/>
        <end position="1300"/>
    </location>
</feature>
<keyword evidence="4" id="KW-0997">Cell inner membrane</keyword>
<dbReference type="Gene3D" id="3.30.70.1430">
    <property type="entry name" value="Multidrug efflux transporter AcrB pore domain"/>
    <property type="match status" value="2"/>
</dbReference>
<comment type="subcellular location">
    <subcellularLocation>
        <location evidence="1">Cell inner membrane</location>
        <topology evidence="1">Multi-pass membrane protein</topology>
    </subcellularLocation>
</comment>
<evidence type="ECO:0000256" key="6">
    <source>
        <dbReference type="ARBA" id="ARBA00022989"/>
    </source>
</evidence>
<name>A0A5B9WCF4_9BACT</name>
<dbReference type="OrthoDB" id="222246at2"/>
<dbReference type="InterPro" id="IPR027463">
    <property type="entry name" value="AcrB_DN_DC_subdom"/>
</dbReference>
<dbReference type="EMBL" id="CP042997">
    <property type="protein sequence ID" value="QEH38207.1"/>
    <property type="molecule type" value="Genomic_DNA"/>
</dbReference>
<feature type="transmembrane region" description="Helical" evidence="9">
    <location>
        <begin position="1247"/>
        <end position="1265"/>
    </location>
</feature>
<evidence type="ECO:0000256" key="1">
    <source>
        <dbReference type="ARBA" id="ARBA00004429"/>
    </source>
</evidence>
<keyword evidence="5 9" id="KW-0812">Transmembrane</keyword>
<dbReference type="Proteomes" id="UP000324233">
    <property type="component" value="Chromosome"/>
</dbReference>
<keyword evidence="11" id="KW-1185">Reference proteome</keyword>
<dbReference type="FunFam" id="1.20.1640.10:FF:000001">
    <property type="entry name" value="Efflux pump membrane transporter"/>
    <property type="match status" value="1"/>
</dbReference>
<feature type="transmembrane region" description="Helical" evidence="9">
    <location>
        <begin position="509"/>
        <end position="528"/>
    </location>
</feature>
<dbReference type="SUPFAM" id="SSF82866">
    <property type="entry name" value="Multidrug efflux transporter AcrB transmembrane domain"/>
    <property type="match status" value="2"/>
</dbReference>
<keyword evidence="6 9" id="KW-1133">Transmembrane helix</keyword>
<feature type="transmembrane region" description="Helical" evidence="9">
    <location>
        <begin position="642"/>
        <end position="665"/>
    </location>
</feature>
<dbReference type="FunFam" id="3.30.70.1430:FF:000001">
    <property type="entry name" value="Efflux pump membrane transporter"/>
    <property type="match status" value="1"/>
</dbReference>
<dbReference type="SUPFAM" id="SSF82714">
    <property type="entry name" value="Multidrug efflux transporter AcrB TolC docking domain, DN and DC subdomains"/>
    <property type="match status" value="2"/>
</dbReference>
<feature type="transmembrane region" description="Helical" evidence="9">
    <location>
        <begin position="1100"/>
        <end position="1123"/>
    </location>
</feature>
<feature type="compositionally biased region" description="Basic and acidic residues" evidence="8">
    <location>
        <begin position="1274"/>
        <end position="1290"/>
    </location>
</feature>
<feature type="transmembrane region" description="Helical" evidence="9">
    <location>
        <begin position="1048"/>
        <end position="1067"/>
    </location>
</feature>
<feature type="transmembrane region" description="Helical" evidence="9">
    <location>
        <begin position="606"/>
        <end position="630"/>
    </location>
</feature>
<evidence type="ECO:0000256" key="2">
    <source>
        <dbReference type="ARBA" id="ARBA00022448"/>
    </source>
</evidence>
<feature type="transmembrane region" description="Helical" evidence="9">
    <location>
        <begin position="1074"/>
        <end position="1094"/>
    </location>
</feature>
<feature type="transmembrane region" description="Helical" evidence="9">
    <location>
        <begin position="535"/>
        <end position="556"/>
    </location>
</feature>
<dbReference type="Gene3D" id="3.30.70.1320">
    <property type="entry name" value="Multidrug efflux transporter AcrB pore domain like"/>
    <property type="match status" value="2"/>
</dbReference>
<gene>
    <name evidence="10" type="primary">bepE_7</name>
    <name evidence="10" type="ORF">OJF2_68050</name>
</gene>
<feature type="transmembrane region" description="Helical" evidence="9">
    <location>
        <begin position="1144"/>
        <end position="1165"/>
    </location>
</feature>
<feature type="transmembrane region" description="Helical" evidence="9">
    <location>
        <begin position="1220"/>
        <end position="1241"/>
    </location>
</feature>
<feature type="region of interest" description="Disordered" evidence="8">
    <location>
        <begin position="355"/>
        <end position="425"/>
    </location>
</feature>
<accession>A0A5B9WCF4</accession>
<proteinExistence type="predicted"/>
<evidence type="ECO:0000256" key="9">
    <source>
        <dbReference type="SAM" id="Phobius"/>
    </source>
</evidence>
<feature type="transmembrane region" description="Helical" evidence="9">
    <location>
        <begin position="1177"/>
        <end position="1200"/>
    </location>
</feature>
<dbReference type="PRINTS" id="PR00702">
    <property type="entry name" value="ACRIFLAVINRP"/>
</dbReference>
<evidence type="ECO:0000256" key="3">
    <source>
        <dbReference type="ARBA" id="ARBA00022475"/>
    </source>
</evidence>
<organism evidence="10 11">
    <name type="scientific">Aquisphaera giovannonii</name>
    <dbReference type="NCBI Taxonomy" id="406548"/>
    <lineage>
        <taxon>Bacteria</taxon>
        <taxon>Pseudomonadati</taxon>
        <taxon>Planctomycetota</taxon>
        <taxon>Planctomycetia</taxon>
        <taxon>Isosphaerales</taxon>
        <taxon>Isosphaeraceae</taxon>
        <taxon>Aquisphaera</taxon>
    </lineage>
</organism>
<dbReference type="PANTHER" id="PTHR32063">
    <property type="match status" value="1"/>
</dbReference>
<evidence type="ECO:0000256" key="5">
    <source>
        <dbReference type="ARBA" id="ARBA00022692"/>
    </source>
</evidence>